<evidence type="ECO:0000313" key="2">
    <source>
        <dbReference type="EMBL" id="PZF82326.1"/>
    </source>
</evidence>
<dbReference type="Proteomes" id="UP000248764">
    <property type="component" value="Unassembled WGS sequence"/>
</dbReference>
<sequence length="113" mass="11938">MIAEAEAARIESLQGNLAALERKIANLVSAVEGSGHAPEILISHLPARQAMAAEDFQAQIDQVGGLALALGSATDDEKADRYQKLGLNATYEPLAHQLQRSLCQGSRCVRGGT</sequence>
<evidence type="ECO:0000256" key="1">
    <source>
        <dbReference type="SAM" id="Coils"/>
    </source>
</evidence>
<protein>
    <submittedName>
        <fullName evidence="2">Uncharacterized protein</fullName>
    </submittedName>
</protein>
<organism evidence="2 3">
    <name type="scientific">Jiangella anatolica</name>
    <dbReference type="NCBI Taxonomy" id="2670374"/>
    <lineage>
        <taxon>Bacteria</taxon>
        <taxon>Bacillati</taxon>
        <taxon>Actinomycetota</taxon>
        <taxon>Actinomycetes</taxon>
        <taxon>Jiangellales</taxon>
        <taxon>Jiangellaceae</taxon>
        <taxon>Jiangella</taxon>
    </lineage>
</organism>
<keyword evidence="3" id="KW-1185">Reference proteome</keyword>
<comment type="caution">
    <text evidence="2">The sequence shown here is derived from an EMBL/GenBank/DDBJ whole genome shotgun (WGS) entry which is preliminary data.</text>
</comment>
<accession>A0A2W2C939</accession>
<name>A0A2W2C939_9ACTN</name>
<gene>
    <name evidence="2" type="ORF">C1I92_17000</name>
</gene>
<evidence type="ECO:0000313" key="3">
    <source>
        <dbReference type="Proteomes" id="UP000248764"/>
    </source>
</evidence>
<reference evidence="2 3" key="1">
    <citation type="submission" date="2018-01" db="EMBL/GenBank/DDBJ databases">
        <title>Draft genome sequence of Jiangella sp. GTF31.</title>
        <authorList>
            <person name="Sahin N."/>
            <person name="Ay H."/>
            <person name="Saygin H."/>
        </authorList>
    </citation>
    <scope>NUCLEOTIDE SEQUENCE [LARGE SCALE GENOMIC DNA]</scope>
    <source>
        <strain evidence="2 3">GTF31</strain>
    </source>
</reference>
<feature type="coiled-coil region" evidence="1">
    <location>
        <begin position="3"/>
        <end position="30"/>
    </location>
</feature>
<dbReference type="AlphaFoldDB" id="A0A2W2C939"/>
<dbReference type="RefSeq" id="WP_111255842.1">
    <property type="nucleotide sequence ID" value="NZ_POTW01000040.1"/>
</dbReference>
<proteinExistence type="predicted"/>
<keyword evidence="1" id="KW-0175">Coiled coil</keyword>
<dbReference type="EMBL" id="POTW01000040">
    <property type="protein sequence ID" value="PZF82326.1"/>
    <property type="molecule type" value="Genomic_DNA"/>
</dbReference>